<sequence length="286" mass="30521">MSETLAVPVAVDPGFAIRFLDAGNALPGIRGLKPVMTEQLALRRGMRVLELGCGAGDDVRSFARRVGAAGHVLGIDSSEALVAEATRRSQGRDLPVEFRVGDALALDLPDGAFDRVRIERLLMHVDGDPARVLAEARRVLVPGGRAVVFDFDWDALVIDGAERELTRRIVRSYSDGIRNGWVGRALPRLLAEADFTDVAAVPHGVALPYDFFSWLVSSHLDAALAAGDFTPQQLIAWWDQLDEAHAAGGFFAALLGFVVVGTKPAEAADDGADACDAARENANGRG</sequence>
<dbReference type="GO" id="GO:0032259">
    <property type="term" value="P:methylation"/>
    <property type="evidence" value="ECO:0007669"/>
    <property type="project" value="UniProtKB-KW"/>
</dbReference>
<comment type="caution">
    <text evidence="2">The sequence shown here is derived from an EMBL/GenBank/DDBJ whole genome shotgun (WGS) entry which is preliminary data.</text>
</comment>
<dbReference type="GO" id="GO:0008168">
    <property type="term" value="F:methyltransferase activity"/>
    <property type="evidence" value="ECO:0007669"/>
    <property type="project" value="UniProtKB-KW"/>
</dbReference>
<organism evidence="2 3">
    <name type="scientific">Conexibacter stalactiti</name>
    <dbReference type="NCBI Taxonomy" id="1940611"/>
    <lineage>
        <taxon>Bacteria</taxon>
        <taxon>Bacillati</taxon>
        <taxon>Actinomycetota</taxon>
        <taxon>Thermoleophilia</taxon>
        <taxon>Solirubrobacterales</taxon>
        <taxon>Conexibacteraceae</taxon>
        <taxon>Conexibacter</taxon>
    </lineage>
</organism>
<gene>
    <name evidence="2" type="ORF">R7226_01180</name>
</gene>
<evidence type="ECO:0000259" key="1">
    <source>
        <dbReference type="Pfam" id="PF13649"/>
    </source>
</evidence>
<reference evidence="2 3" key="2">
    <citation type="submission" date="2023-10" db="EMBL/GenBank/DDBJ databases">
        <authorList>
            <person name="Han X.F."/>
        </authorList>
    </citation>
    <scope>NUCLEOTIDE SEQUENCE [LARGE SCALE GENOMIC DNA]</scope>
    <source>
        <strain evidence="2 3">KCTC 39840</strain>
    </source>
</reference>
<dbReference type="RefSeq" id="WP_318595188.1">
    <property type="nucleotide sequence ID" value="NZ_JAWSTH010000001.1"/>
</dbReference>
<keyword evidence="2" id="KW-0489">Methyltransferase</keyword>
<dbReference type="Proteomes" id="UP001284601">
    <property type="component" value="Unassembled WGS sequence"/>
</dbReference>
<dbReference type="SUPFAM" id="SSF53335">
    <property type="entry name" value="S-adenosyl-L-methionine-dependent methyltransferases"/>
    <property type="match status" value="1"/>
</dbReference>
<feature type="domain" description="Methyltransferase" evidence="1">
    <location>
        <begin position="48"/>
        <end position="144"/>
    </location>
</feature>
<dbReference type="InterPro" id="IPR029063">
    <property type="entry name" value="SAM-dependent_MTases_sf"/>
</dbReference>
<dbReference type="Pfam" id="PF13649">
    <property type="entry name" value="Methyltransf_25"/>
    <property type="match status" value="1"/>
</dbReference>
<dbReference type="EMBL" id="JAWSTH010000001">
    <property type="protein sequence ID" value="MDW5592931.1"/>
    <property type="molecule type" value="Genomic_DNA"/>
</dbReference>
<reference evidence="3" key="1">
    <citation type="submission" date="2023-07" db="EMBL/GenBank/DDBJ databases">
        <title>Conexibacter stalactiti sp. nov., isolated from stalactites in a lava cave and emended description of the genus Conexibacter.</title>
        <authorList>
            <person name="Lee S.D."/>
        </authorList>
    </citation>
    <scope>NUCLEOTIDE SEQUENCE [LARGE SCALE GENOMIC DNA]</scope>
    <source>
        <strain evidence="3">KCTC 39840</strain>
    </source>
</reference>
<protein>
    <submittedName>
        <fullName evidence="2">Methyltransferase domain-containing protein</fullName>
    </submittedName>
</protein>
<keyword evidence="2" id="KW-0808">Transferase</keyword>
<dbReference type="PANTHER" id="PTHR43591">
    <property type="entry name" value="METHYLTRANSFERASE"/>
    <property type="match status" value="1"/>
</dbReference>
<name>A0ABU4HHZ8_9ACTN</name>
<dbReference type="PANTHER" id="PTHR43591:SF78">
    <property type="entry name" value="SLR0407 PROTEIN"/>
    <property type="match status" value="1"/>
</dbReference>
<dbReference type="InterPro" id="IPR041698">
    <property type="entry name" value="Methyltransf_25"/>
</dbReference>
<proteinExistence type="predicted"/>
<accession>A0ABU4HHZ8</accession>
<dbReference type="Gene3D" id="3.40.50.150">
    <property type="entry name" value="Vaccinia Virus protein VP39"/>
    <property type="match status" value="1"/>
</dbReference>
<evidence type="ECO:0000313" key="2">
    <source>
        <dbReference type="EMBL" id="MDW5592931.1"/>
    </source>
</evidence>
<keyword evidence="3" id="KW-1185">Reference proteome</keyword>
<dbReference type="CDD" id="cd02440">
    <property type="entry name" value="AdoMet_MTases"/>
    <property type="match status" value="1"/>
</dbReference>
<evidence type="ECO:0000313" key="3">
    <source>
        <dbReference type="Proteomes" id="UP001284601"/>
    </source>
</evidence>